<name>A0ABR7XDA0_9BACT</name>
<keyword evidence="1" id="KW-0238">DNA-binding</keyword>
<proteinExistence type="predicted"/>
<dbReference type="SUPFAM" id="SSF142906">
    <property type="entry name" value="YjbR-like"/>
    <property type="match status" value="1"/>
</dbReference>
<dbReference type="InterPro" id="IPR007351">
    <property type="entry name" value="YjbR"/>
</dbReference>
<dbReference type="Proteomes" id="UP000625551">
    <property type="component" value="Unassembled WGS sequence"/>
</dbReference>
<dbReference type="Pfam" id="PF04237">
    <property type="entry name" value="YjbR"/>
    <property type="match status" value="1"/>
</dbReference>
<dbReference type="PANTHER" id="PTHR35145">
    <property type="entry name" value="CYTOPLASMIC PROTEIN-RELATED"/>
    <property type="match status" value="1"/>
</dbReference>
<dbReference type="EMBL" id="JACXAJ010000001">
    <property type="protein sequence ID" value="MBD1396275.1"/>
    <property type="molecule type" value="Genomic_DNA"/>
</dbReference>
<dbReference type="InterPro" id="IPR038056">
    <property type="entry name" value="YjbR-like_sf"/>
</dbReference>
<evidence type="ECO:0000313" key="2">
    <source>
        <dbReference type="Proteomes" id="UP000625551"/>
    </source>
</evidence>
<protein>
    <submittedName>
        <fullName evidence="1">MmcQ/YjbR family DNA-binding protein</fullName>
    </submittedName>
</protein>
<dbReference type="Gene3D" id="3.90.1150.30">
    <property type="match status" value="1"/>
</dbReference>
<dbReference type="GO" id="GO:0003677">
    <property type="term" value="F:DNA binding"/>
    <property type="evidence" value="ECO:0007669"/>
    <property type="project" value="UniProtKB-KW"/>
</dbReference>
<dbReference type="InterPro" id="IPR058532">
    <property type="entry name" value="YjbR/MT2646/Rv2570-like"/>
</dbReference>
<comment type="caution">
    <text evidence="1">The sequence shown here is derived from an EMBL/GenBank/DDBJ whole genome shotgun (WGS) entry which is preliminary data.</text>
</comment>
<evidence type="ECO:0000313" key="1">
    <source>
        <dbReference type="EMBL" id="MBD1396275.1"/>
    </source>
</evidence>
<gene>
    <name evidence="1" type="ORF">H9Q13_03775</name>
</gene>
<dbReference type="PANTHER" id="PTHR35145:SF1">
    <property type="entry name" value="CYTOPLASMIC PROTEIN"/>
    <property type="match status" value="1"/>
</dbReference>
<dbReference type="RefSeq" id="WP_191182397.1">
    <property type="nucleotide sequence ID" value="NZ_JACXAJ010000001.1"/>
</dbReference>
<reference evidence="1 2" key="1">
    <citation type="submission" date="2020-09" db="EMBL/GenBank/DDBJ databases">
        <title>Genome sequencing and assembly of Pontibacter sp.</title>
        <authorList>
            <person name="Chhetri G."/>
        </authorList>
    </citation>
    <scope>NUCLEOTIDE SEQUENCE [LARGE SCALE GENOMIC DNA]</scope>
    <source>
        <strain evidence="1 2">JH31</strain>
    </source>
</reference>
<keyword evidence="2" id="KW-1185">Reference proteome</keyword>
<accession>A0ABR7XDA0</accession>
<organism evidence="1 2">
    <name type="scientific">Pontibacter aquaedesilientis</name>
    <dbReference type="NCBI Taxonomy" id="2766980"/>
    <lineage>
        <taxon>Bacteria</taxon>
        <taxon>Pseudomonadati</taxon>
        <taxon>Bacteroidota</taxon>
        <taxon>Cytophagia</taxon>
        <taxon>Cytophagales</taxon>
        <taxon>Hymenobacteraceae</taxon>
        <taxon>Pontibacter</taxon>
    </lineage>
</organism>
<sequence length="117" mass="13239">MNIEALREICLGLPGVAEDVKWGADLCFLVGAKMFCVTGLEGEPGVSFKVGEDEFEELSASHAIIPAPYMARNKWVQVKAWDRLTRHEWESYVKQSYELVKAKLPKRIQKEIEASQV</sequence>